<gene>
    <name evidence="2" type="ORF">DNH61_04520</name>
</gene>
<keyword evidence="3" id="KW-1185">Reference proteome</keyword>
<evidence type="ECO:0000313" key="2">
    <source>
        <dbReference type="EMBL" id="PZD97157.1"/>
    </source>
</evidence>
<reference evidence="2 3" key="1">
    <citation type="submission" date="2018-06" db="EMBL/GenBank/DDBJ databases">
        <title>Paenibacillus imtechensis sp. nov.</title>
        <authorList>
            <person name="Pinnaka A.K."/>
            <person name="Singh H."/>
            <person name="Kaur M."/>
        </authorList>
    </citation>
    <scope>NUCLEOTIDE SEQUENCE [LARGE SCALE GENOMIC DNA]</scope>
    <source>
        <strain evidence="2 3">SMB1</strain>
    </source>
</reference>
<evidence type="ECO:0000256" key="1">
    <source>
        <dbReference type="SAM" id="MobiDB-lite"/>
    </source>
</evidence>
<comment type="caution">
    <text evidence="2">The sequence shown here is derived from an EMBL/GenBank/DDBJ whole genome shotgun (WGS) entry which is preliminary data.</text>
</comment>
<dbReference type="Proteomes" id="UP000249522">
    <property type="component" value="Unassembled WGS sequence"/>
</dbReference>
<organism evidence="2 3">
    <name type="scientific">Paenibacillus sambharensis</name>
    <dbReference type="NCBI Taxonomy" id="1803190"/>
    <lineage>
        <taxon>Bacteria</taxon>
        <taxon>Bacillati</taxon>
        <taxon>Bacillota</taxon>
        <taxon>Bacilli</taxon>
        <taxon>Bacillales</taxon>
        <taxon>Paenibacillaceae</taxon>
        <taxon>Paenibacillus</taxon>
    </lineage>
</organism>
<proteinExistence type="predicted"/>
<sequence>MSMNQAARILGEPGEREPGDKEYSYSRVRERWYYEGLNLEFKNKKLIMIQIHEGTDPSAYAFQDPIQLGMSSDKMKEVLGETDFYIGPFNAYEYHYVIDNDQLIPASSKSDFMDLYNKHQAQDFRTLDFNIDGEEKVRTIAIISGEASGHFLSREMEEEQP</sequence>
<dbReference type="AlphaFoldDB" id="A0A2W1M0A2"/>
<dbReference type="RefSeq" id="WP_111145485.1">
    <property type="nucleotide sequence ID" value="NZ_QKRB01000031.1"/>
</dbReference>
<protein>
    <submittedName>
        <fullName evidence="2">Uncharacterized protein</fullName>
    </submittedName>
</protein>
<feature type="compositionally biased region" description="Basic and acidic residues" evidence="1">
    <location>
        <begin position="13"/>
        <end position="22"/>
    </location>
</feature>
<name>A0A2W1M0A2_9BACL</name>
<accession>A0A2W1M0A2</accession>
<dbReference type="EMBL" id="QKRB01000031">
    <property type="protein sequence ID" value="PZD97157.1"/>
    <property type="molecule type" value="Genomic_DNA"/>
</dbReference>
<evidence type="ECO:0000313" key="3">
    <source>
        <dbReference type="Proteomes" id="UP000249522"/>
    </source>
</evidence>
<feature type="region of interest" description="Disordered" evidence="1">
    <location>
        <begin position="1"/>
        <end position="22"/>
    </location>
</feature>